<proteinExistence type="predicted"/>
<accession>A0A0E3Z2Z3</accession>
<keyword evidence="1" id="KW-1015">Disulfide bond</keyword>
<dbReference type="PROSITE" id="PS50240">
    <property type="entry name" value="TRYPSIN_DOM"/>
    <property type="match status" value="1"/>
</dbReference>
<dbReference type="InterPro" id="IPR001254">
    <property type="entry name" value="Trypsin_dom"/>
</dbReference>
<evidence type="ECO:0000256" key="1">
    <source>
        <dbReference type="ARBA" id="ARBA00023157"/>
    </source>
</evidence>
<name>A0A0E3Z2Z3_9GAMM</name>
<dbReference type="AlphaFoldDB" id="A0A0E3Z2Z3"/>
<dbReference type="PANTHER" id="PTHR24253:SF153">
    <property type="entry name" value="SERINE PROTEASE HEPSIN"/>
    <property type="match status" value="1"/>
</dbReference>
<dbReference type="SMART" id="SM00020">
    <property type="entry name" value="Tryp_SPc"/>
    <property type="match status" value="1"/>
</dbReference>
<dbReference type="RefSeq" id="WP_052632110.1">
    <property type="nucleotide sequence ID" value="NZ_CP011144.1"/>
</dbReference>
<dbReference type="Proteomes" id="UP000033067">
    <property type="component" value="Chromosome"/>
</dbReference>
<keyword evidence="5" id="KW-1185">Reference proteome</keyword>
<dbReference type="Gene3D" id="2.40.10.10">
    <property type="entry name" value="Trypsin-like serine proteases"/>
    <property type="match status" value="1"/>
</dbReference>
<dbReference type="PRINTS" id="PR00722">
    <property type="entry name" value="CHYMOTRYPSIN"/>
</dbReference>
<dbReference type="OrthoDB" id="267336at2"/>
<dbReference type="InterPro" id="IPR009003">
    <property type="entry name" value="Peptidase_S1_PA"/>
</dbReference>
<gene>
    <name evidence="4" type="ORF">WQ53_10495</name>
</gene>
<sequence>MTRFLSLALLLALSSPASAIVIRHDVDDSKYRITASEFPALVDMPSEGHGVLIAPQWVITAAHTIPLHSELKQVGINGKPRDVERTVIHAGYKPLPQELIDHAMASGEAILIVVFISSSDDIALVKLVEPVTDVVPVALHEDSVRPGEIVKIIGKGATGNGAAGYSLGGRNRTELRRAYNEITSAYDRWFCYRFDEPSSALPLEGALGNGDSGGPALIQVEDQWLLSGLASWKVIEGHVVSAKYGRYDQVTCNVRLSHYADWIESVVSGQP</sequence>
<evidence type="ECO:0000313" key="5">
    <source>
        <dbReference type="Proteomes" id="UP000033067"/>
    </source>
</evidence>
<dbReference type="InterPro" id="IPR001314">
    <property type="entry name" value="Peptidase_S1A"/>
</dbReference>
<dbReference type="KEGG" id="psuw:WQ53_10495"/>
<keyword evidence="2" id="KW-0732">Signal</keyword>
<protein>
    <submittedName>
        <fullName evidence="4">Trypsin</fullName>
    </submittedName>
</protein>
<dbReference type="SUPFAM" id="SSF50494">
    <property type="entry name" value="Trypsin-like serine proteases"/>
    <property type="match status" value="1"/>
</dbReference>
<dbReference type="InterPro" id="IPR043504">
    <property type="entry name" value="Peptidase_S1_PA_chymotrypsin"/>
</dbReference>
<dbReference type="GO" id="GO:0004252">
    <property type="term" value="F:serine-type endopeptidase activity"/>
    <property type="evidence" value="ECO:0007669"/>
    <property type="project" value="InterPro"/>
</dbReference>
<dbReference type="PATRIC" id="fig|314722.6.peg.2264"/>
<dbReference type="Pfam" id="PF00089">
    <property type="entry name" value="Trypsin"/>
    <property type="match status" value="1"/>
</dbReference>
<evidence type="ECO:0000313" key="4">
    <source>
        <dbReference type="EMBL" id="AKC87109.1"/>
    </source>
</evidence>
<organism evidence="4 5">
    <name type="scientific">Pseudoxanthomonas suwonensis</name>
    <dbReference type="NCBI Taxonomy" id="314722"/>
    <lineage>
        <taxon>Bacteria</taxon>
        <taxon>Pseudomonadati</taxon>
        <taxon>Pseudomonadota</taxon>
        <taxon>Gammaproteobacteria</taxon>
        <taxon>Lysobacterales</taxon>
        <taxon>Lysobacteraceae</taxon>
        <taxon>Pseudoxanthomonas</taxon>
    </lineage>
</organism>
<dbReference type="EMBL" id="CP011144">
    <property type="protein sequence ID" value="AKC87109.1"/>
    <property type="molecule type" value="Genomic_DNA"/>
</dbReference>
<reference evidence="4 5" key="1">
    <citation type="journal article" date="2015" name="Genome Announc.">
        <title>Complete Genome Sequence of Pseudoxanthomonas suwonensis Strain J1, a Cellulose-Degrading Bacterium Isolated from Leaf- and Wood-Enriched Soil.</title>
        <authorList>
            <person name="Hou L."/>
            <person name="Jiang J."/>
            <person name="Xu Z."/>
            <person name="Zhou Y."/>
            <person name="Leung F.C."/>
        </authorList>
    </citation>
    <scope>NUCLEOTIDE SEQUENCE [LARGE SCALE GENOMIC DNA]</scope>
    <source>
        <strain evidence="4 5">J1</strain>
    </source>
</reference>
<feature type="domain" description="Peptidase S1" evidence="3">
    <location>
        <begin position="20"/>
        <end position="268"/>
    </location>
</feature>
<feature type="chain" id="PRO_5002416248" evidence="2">
    <location>
        <begin position="20"/>
        <end position="271"/>
    </location>
</feature>
<dbReference type="PANTHER" id="PTHR24253">
    <property type="entry name" value="TRANSMEMBRANE PROTEASE SERINE"/>
    <property type="match status" value="1"/>
</dbReference>
<feature type="signal peptide" evidence="2">
    <location>
        <begin position="1"/>
        <end position="19"/>
    </location>
</feature>
<evidence type="ECO:0000256" key="2">
    <source>
        <dbReference type="SAM" id="SignalP"/>
    </source>
</evidence>
<dbReference type="GO" id="GO:0006508">
    <property type="term" value="P:proteolysis"/>
    <property type="evidence" value="ECO:0007669"/>
    <property type="project" value="InterPro"/>
</dbReference>
<evidence type="ECO:0000259" key="3">
    <source>
        <dbReference type="PROSITE" id="PS50240"/>
    </source>
</evidence>